<comment type="caution">
    <text evidence="1">The sequence shown here is derived from an EMBL/GenBank/DDBJ whole genome shotgun (WGS) entry which is preliminary data.</text>
</comment>
<dbReference type="AlphaFoldDB" id="A0A2T0KF64"/>
<dbReference type="OrthoDB" id="3343876at2"/>
<sequence>MSTAPRRSRTLTIVGLTAALGATGVLIFRGSPAEPGPAPSAEARSPRPSVTTAWPAAQYRTLGALPLRPLLFLDTTTAVGVATSNDDKFLRLLLRAGDGTTRELRRLDTAANPRFENVTAAGDDIVWTEFSDSGPPQLWAANTVDAAPARRLTADLGNVVFFGSQYDLVHQAGRVYWTAGSEDGSVTEVRSVPLTGGPVQVTRQPGEWTMASWPWLDDGASGGAAATLLRNMSTGREITVPTDGGEFAACSPSWCRVMVVNGDDLTRIDLMRPDGSQRREMATGAARTAVPDVAVLDRFEILAEPGRYSDTSGTAGLLVYDINTGDTVELATAANDTQSRNGLVWWYTSSAGAADWHVLDLRTI</sequence>
<accession>A0A2T0KF64</accession>
<evidence type="ECO:0000313" key="2">
    <source>
        <dbReference type="Proteomes" id="UP000239415"/>
    </source>
</evidence>
<dbReference type="Proteomes" id="UP000239415">
    <property type="component" value="Unassembled WGS sequence"/>
</dbReference>
<protein>
    <recommendedName>
        <fullName evidence="3">WD40 repeat protein</fullName>
    </recommendedName>
</protein>
<reference evidence="1 2" key="1">
    <citation type="submission" date="2018-03" db="EMBL/GenBank/DDBJ databases">
        <title>Genomic Encyclopedia of Archaeal and Bacterial Type Strains, Phase II (KMG-II): from individual species to whole genera.</title>
        <authorList>
            <person name="Goeker M."/>
        </authorList>
    </citation>
    <scope>NUCLEOTIDE SEQUENCE [LARGE SCALE GENOMIC DNA]</scope>
    <source>
        <strain evidence="1 2">DSM 43146</strain>
    </source>
</reference>
<name>A0A2T0KF64_9ACTN</name>
<gene>
    <name evidence="1" type="ORF">CLV67_105182</name>
</gene>
<dbReference type="RefSeq" id="WP_106318565.1">
    <property type="nucleotide sequence ID" value="NZ_BOMO01000035.1"/>
</dbReference>
<dbReference type="EMBL" id="PVMZ01000005">
    <property type="protein sequence ID" value="PRX22005.1"/>
    <property type="molecule type" value="Genomic_DNA"/>
</dbReference>
<evidence type="ECO:0008006" key="3">
    <source>
        <dbReference type="Google" id="ProtNLM"/>
    </source>
</evidence>
<organism evidence="1 2">
    <name type="scientific">Actinoplanes italicus</name>
    <dbReference type="NCBI Taxonomy" id="113567"/>
    <lineage>
        <taxon>Bacteria</taxon>
        <taxon>Bacillati</taxon>
        <taxon>Actinomycetota</taxon>
        <taxon>Actinomycetes</taxon>
        <taxon>Micromonosporales</taxon>
        <taxon>Micromonosporaceae</taxon>
        <taxon>Actinoplanes</taxon>
    </lineage>
</organism>
<proteinExistence type="predicted"/>
<evidence type="ECO:0000313" key="1">
    <source>
        <dbReference type="EMBL" id="PRX22005.1"/>
    </source>
</evidence>
<keyword evidence="2" id="KW-1185">Reference proteome</keyword>